<evidence type="ECO:0000313" key="2">
    <source>
        <dbReference type="Proteomes" id="UP000315289"/>
    </source>
</evidence>
<accession>A0A557SZA7</accession>
<comment type="caution">
    <text evidence="1">The sequence shown here is derived from an EMBL/GenBank/DDBJ whole genome shotgun (WGS) entry which is preliminary data.</text>
</comment>
<keyword evidence="2" id="KW-1185">Reference proteome</keyword>
<evidence type="ECO:0000313" key="1">
    <source>
        <dbReference type="EMBL" id="TVP41926.1"/>
    </source>
</evidence>
<reference evidence="1 2" key="1">
    <citation type="journal article" date="2019" name="Front. Microbiol.">
        <title>Ammonia Oxidation by the Arctic Terrestrial Thaumarchaeote Candidatus Nitrosocosmicus arcticus Is Stimulated by Increasing Temperatures.</title>
        <authorList>
            <person name="Alves R.J.E."/>
            <person name="Kerou M."/>
            <person name="Zappe A."/>
            <person name="Bittner R."/>
            <person name="Abby S.S."/>
            <person name="Schmidt H.A."/>
            <person name="Pfeifer K."/>
            <person name="Schleper C."/>
        </authorList>
    </citation>
    <scope>NUCLEOTIDE SEQUENCE [LARGE SCALE GENOMIC DNA]</scope>
    <source>
        <strain evidence="1 2">Kfb</strain>
    </source>
</reference>
<dbReference type="Proteomes" id="UP000315289">
    <property type="component" value="Unassembled WGS sequence"/>
</dbReference>
<proteinExistence type="predicted"/>
<dbReference type="AlphaFoldDB" id="A0A557SZA7"/>
<name>A0A557SZA7_9ARCH</name>
<sequence>MTIVNPSKILKKCILKIKEKFESMKRQLSTVLYQDFSIFLLASNSVVATKL</sequence>
<organism evidence="1 2">
    <name type="scientific">Candidatus Nitrosocosmicus arcticus</name>
    <dbReference type="NCBI Taxonomy" id="2035267"/>
    <lineage>
        <taxon>Archaea</taxon>
        <taxon>Nitrososphaerota</taxon>
        <taxon>Nitrososphaeria</taxon>
        <taxon>Nitrososphaerales</taxon>
        <taxon>Nitrososphaeraceae</taxon>
        <taxon>Candidatus Nitrosocosmicus</taxon>
    </lineage>
</organism>
<dbReference type="EMBL" id="VOAH01000001">
    <property type="protein sequence ID" value="TVP41926.1"/>
    <property type="molecule type" value="Genomic_DNA"/>
</dbReference>
<gene>
    <name evidence="1" type="ORF">NARC_10332</name>
</gene>
<protein>
    <submittedName>
        <fullName evidence="1">Uncharacterized protein</fullName>
    </submittedName>
</protein>